<sequence length="139" mass="15698">MLTQQFTCNYGVAYKHVVAMGTEPLDATSPPVILSTLDLLHARTRSAIPLSQEFNELYPVLYLEHQAMNFHDDGEPGLGPVVSSLSLGSTCRMKFRLKAKHQAQFEGVRPRDRTVLDLPLRHGSVVVQEGHDLQKRRYR</sequence>
<dbReference type="HOGENOM" id="CLU_101046_0_0_1"/>
<evidence type="ECO:0000313" key="4">
    <source>
        <dbReference type="Proteomes" id="UP000019377"/>
    </source>
</evidence>
<dbReference type="SUPFAM" id="SSF51197">
    <property type="entry name" value="Clavaminate synthase-like"/>
    <property type="match status" value="1"/>
</dbReference>
<feature type="binding site" evidence="1">
    <location>
        <position position="62"/>
    </location>
    <ligand>
        <name>2-oxoglutarate</name>
        <dbReference type="ChEBI" id="CHEBI:16810"/>
    </ligand>
</feature>
<name>V5F0P1_KALBG</name>
<dbReference type="PANTHER" id="PTHR31573">
    <property type="entry name" value="ALPHA-KETOGLUTARATE-DEPENDENT DIOXYGENASE ALKB HOMOLOG 2"/>
    <property type="match status" value="1"/>
</dbReference>
<feature type="binding site" evidence="1">
    <location>
        <position position="71"/>
    </location>
    <ligand>
        <name>2-oxoglutarate</name>
        <dbReference type="ChEBI" id="CHEBI:16810"/>
    </ligand>
</feature>
<dbReference type="Pfam" id="PF13532">
    <property type="entry name" value="2OG-FeII_Oxy_2"/>
    <property type="match status" value="1"/>
</dbReference>
<reference evidence="4" key="1">
    <citation type="journal article" date="2013" name="Genome Announc.">
        <title>Draft genome sequence of Pseudozyma brasiliensis sp. nov. strain GHG001, a high producer of endo-1,4-xylanase isolated from an insect pest of sugarcane.</title>
        <authorList>
            <person name="Oliveira J.V.D.C."/>
            <person name="dos Santos R.A.C."/>
            <person name="Borges T.A."/>
            <person name="Riano-Pachon D.M."/>
            <person name="Goldman G.H."/>
        </authorList>
    </citation>
    <scope>NUCLEOTIDE SEQUENCE [LARGE SCALE GENOMIC DNA]</scope>
    <source>
        <strain evidence="4">GHG001</strain>
    </source>
</reference>
<dbReference type="InterPro" id="IPR037151">
    <property type="entry name" value="AlkB-like_sf"/>
</dbReference>
<feature type="domain" description="Alpha-ketoglutarate-dependent dioxygenase AlkB-like" evidence="2">
    <location>
        <begin position="33"/>
        <end position="131"/>
    </location>
</feature>
<dbReference type="AlphaFoldDB" id="V5F0P1"/>
<dbReference type="InterPro" id="IPR032852">
    <property type="entry name" value="ALKBH2"/>
</dbReference>
<dbReference type="STRING" id="1365824.V5F0P1"/>
<dbReference type="GO" id="GO:0006307">
    <property type="term" value="P:DNA alkylation repair"/>
    <property type="evidence" value="ECO:0007669"/>
    <property type="project" value="TreeGrafter"/>
</dbReference>
<proteinExistence type="predicted"/>
<dbReference type="eggNOG" id="ENOG502RXDU">
    <property type="taxonomic scope" value="Eukaryota"/>
</dbReference>
<protein>
    <recommendedName>
        <fullName evidence="2">Alpha-ketoglutarate-dependent dioxygenase AlkB-like domain-containing protein</fullName>
    </recommendedName>
</protein>
<evidence type="ECO:0000259" key="2">
    <source>
        <dbReference type="Pfam" id="PF13532"/>
    </source>
</evidence>
<accession>V5F0P1</accession>
<dbReference type="GO" id="GO:0035516">
    <property type="term" value="F:broad specificity oxidative DNA demethylase activity"/>
    <property type="evidence" value="ECO:0007669"/>
    <property type="project" value="TreeGrafter"/>
</dbReference>
<dbReference type="GO" id="GO:0008198">
    <property type="term" value="F:ferrous iron binding"/>
    <property type="evidence" value="ECO:0007669"/>
    <property type="project" value="TreeGrafter"/>
</dbReference>
<dbReference type="Gene3D" id="2.60.120.590">
    <property type="entry name" value="Alpha-ketoglutarate-dependent dioxygenase AlkB-like"/>
    <property type="match status" value="1"/>
</dbReference>
<dbReference type="PANTHER" id="PTHR31573:SF4">
    <property type="entry name" value="FE2OG DIOXYGENASE DOMAIN-CONTAINING PROTEIN"/>
    <property type="match status" value="1"/>
</dbReference>
<dbReference type="Proteomes" id="UP000019377">
    <property type="component" value="Unassembled WGS sequence"/>
</dbReference>
<evidence type="ECO:0000313" key="3">
    <source>
        <dbReference type="EMBL" id="EST09888.1"/>
    </source>
</evidence>
<organism evidence="3 4">
    <name type="scientific">Kalmanozyma brasiliensis (strain GHG001)</name>
    <name type="common">Yeast</name>
    <name type="synonym">Pseudozyma brasiliensis</name>
    <dbReference type="NCBI Taxonomy" id="1365824"/>
    <lineage>
        <taxon>Eukaryota</taxon>
        <taxon>Fungi</taxon>
        <taxon>Dikarya</taxon>
        <taxon>Basidiomycota</taxon>
        <taxon>Ustilaginomycotina</taxon>
        <taxon>Ustilaginomycetes</taxon>
        <taxon>Ustilaginales</taxon>
        <taxon>Ustilaginaceae</taxon>
        <taxon>Kalmanozyma</taxon>
    </lineage>
</organism>
<dbReference type="GO" id="GO:0051747">
    <property type="term" value="F:cytosine C-5 DNA demethylase activity"/>
    <property type="evidence" value="ECO:0007669"/>
    <property type="project" value="TreeGrafter"/>
</dbReference>
<dbReference type="InterPro" id="IPR027450">
    <property type="entry name" value="AlkB-like"/>
</dbReference>
<gene>
    <name evidence="3" type="ORF">PSEUBRA_SCAF1g00316</name>
</gene>
<dbReference type="EMBL" id="KI545851">
    <property type="protein sequence ID" value="EST09888.1"/>
    <property type="molecule type" value="Genomic_DNA"/>
</dbReference>
<keyword evidence="4" id="KW-1185">Reference proteome</keyword>
<evidence type="ECO:0000256" key="1">
    <source>
        <dbReference type="PIRSR" id="PIRSR632852-1"/>
    </source>
</evidence>